<gene>
    <name evidence="1" type="ORF">FOY51_02325</name>
</gene>
<dbReference type="Pfam" id="PF04075">
    <property type="entry name" value="F420H2_quin_red"/>
    <property type="match status" value="1"/>
</dbReference>
<proteinExistence type="predicted"/>
<name>A0A5A7SF90_9NOCA</name>
<dbReference type="OrthoDB" id="3169239at2"/>
<dbReference type="NCBIfam" id="TIGR00026">
    <property type="entry name" value="hi_GC_TIGR00026"/>
    <property type="match status" value="1"/>
</dbReference>
<sequence length="155" mass="17149">MTIEATRARSKFRVERAVGRYFANPIVRGLGRIGIRTTFATDLETLGRKTGTIRRVPVSATFDENGAWLISQHGTRSGWAANITADPQVRIRQGGHWRTGTARLMPGDDVVARARTFASHPAFAGLTVATFRALQSDPISVRITFTHNDSDERRT</sequence>
<dbReference type="AlphaFoldDB" id="A0A5A7SF90"/>
<dbReference type="Gene3D" id="2.30.110.10">
    <property type="entry name" value="Electron Transport, Fmn-binding Protein, Chain A"/>
    <property type="match status" value="1"/>
</dbReference>
<dbReference type="EMBL" id="VLNY01000001">
    <property type="protein sequence ID" value="KAA0024790.1"/>
    <property type="molecule type" value="Genomic_DNA"/>
</dbReference>
<dbReference type="GO" id="GO:0016491">
    <property type="term" value="F:oxidoreductase activity"/>
    <property type="evidence" value="ECO:0007669"/>
    <property type="project" value="InterPro"/>
</dbReference>
<dbReference type="Proteomes" id="UP000322244">
    <property type="component" value="Unassembled WGS sequence"/>
</dbReference>
<protein>
    <submittedName>
        <fullName evidence="1">Nitroreductase family deazaflavin-dependent oxidoreductase</fullName>
    </submittedName>
</protein>
<dbReference type="RefSeq" id="WP_149428565.1">
    <property type="nucleotide sequence ID" value="NZ_VLNY01000001.1"/>
</dbReference>
<reference evidence="1 2" key="1">
    <citation type="submission" date="2019-07" db="EMBL/GenBank/DDBJ databases">
        <title>Rhodococcus cavernicolus sp. nov., isolated from a cave.</title>
        <authorList>
            <person name="Lee S.D."/>
        </authorList>
    </citation>
    <scope>NUCLEOTIDE SEQUENCE [LARGE SCALE GENOMIC DNA]</scope>
    <source>
        <strain evidence="1 2">C1-24</strain>
    </source>
</reference>
<dbReference type="InterPro" id="IPR012349">
    <property type="entry name" value="Split_barrel_FMN-bd"/>
</dbReference>
<accession>A0A5A7SF90</accession>
<keyword evidence="2" id="KW-1185">Reference proteome</keyword>
<dbReference type="InterPro" id="IPR004378">
    <property type="entry name" value="F420H2_quin_Rdtase"/>
</dbReference>
<evidence type="ECO:0000313" key="2">
    <source>
        <dbReference type="Proteomes" id="UP000322244"/>
    </source>
</evidence>
<comment type="caution">
    <text evidence="1">The sequence shown here is derived from an EMBL/GenBank/DDBJ whole genome shotgun (WGS) entry which is preliminary data.</text>
</comment>
<dbReference type="SUPFAM" id="SSF50475">
    <property type="entry name" value="FMN-binding split barrel"/>
    <property type="match status" value="1"/>
</dbReference>
<evidence type="ECO:0000313" key="1">
    <source>
        <dbReference type="EMBL" id="KAA0024790.1"/>
    </source>
</evidence>
<organism evidence="1 2">
    <name type="scientific">Antrihabitans cavernicola</name>
    <dbReference type="NCBI Taxonomy" id="2495913"/>
    <lineage>
        <taxon>Bacteria</taxon>
        <taxon>Bacillati</taxon>
        <taxon>Actinomycetota</taxon>
        <taxon>Actinomycetes</taxon>
        <taxon>Mycobacteriales</taxon>
        <taxon>Nocardiaceae</taxon>
        <taxon>Antrihabitans</taxon>
    </lineage>
</organism>